<reference evidence="3" key="1">
    <citation type="submission" date="2016-10" db="EMBL/GenBank/DDBJ databases">
        <authorList>
            <person name="Varghese N."/>
            <person name="Submissions S."/>
        </authorList>
    </citation>
    <scope>NUCLEOTIDE SEQUENCE [LARGE SCALE GENOMIC DNA]</scope>
    <source>
        <strain evidence="3">DSM 25811 / CCM 8410 / LMG 26954 / E90</strain>
    </source>
</reference>
<dbReference type="InterPro" id="IPR014710">
    <property type="entry name" value="RmlC-like_jellyroll"/>
</dbReference>
<gene>
    <name evidence="2" type="ORF">SAMN04487894_10244</name>
</gene>
<feature type="domain" description="Cyclic nucleotide-binding" evidence="1">
    <location>
        <begin position="11"/>
        <end position="113"/>
    </location>
</feature>
<dbReference type="STRING" id="1285928.SAMN04487894_10244"/>
<accession>A0A1G6KNP7</accession>
<dbReference type="SUPFAM" id="SSF51206">
    <property type="entry name" value="cAMP-binding domain-like"/>
    <property type="match status" value="1"/>
</dbReference>
<proteinExistence type="predicted"/>
<protein>
    <submittedName>
        <fullName evidence="2">cAMP-binding domain of CRP or a regulatory subunit of cAMP-dependent protein kinases</fullName>
    </submittedName>
</protein>
<name>A0A1G6KNP7_NIADE</name>
<dbReference type="AlphaFoldDB" id="A0A1G6KNP7"/>
<dbReference type="PROSITE" id="PS50042">
    <property type="entry name" value="CNMP_BINDING_3"/>
    <property type="match status" value="1"/>
</dbReference>
<sequence length="191" mass="22902">MSDLLINRLNAVHPLSDELTVHLRDNLVTRELLKKDYLLKRGQVCEYIYFVERGLLRCFYEKNDEQITSWFMKEEDVIIAVNSFFNQSPSEENIVALEHTLLHGIHFEQLQEIYSRFIEFNIVGRILTTRYYILSEERLYFMRRERARDRYLYLLGTQPDLLQRVPLKYIASYLGINLETLSRIRSDIKNS</sequence>
<dbReference type="InterPro" id="IPR000595">
    <property type="entry name" value="cNMP-bd_dom"/>
</dbReference>
<dbReference type="Proteomes" id="UP000198757">
    <property type="component" value="Unassembled WGS sequence"/>
</dbReference>
<organism evidence="2 3">
    <name type="scientific">Niabella drilacis (strain DSM 25811 / CCM 8410 / CCUG 62505 / LMG 26954 / E90)</name>
    <dbReference type="NCBI Taxonomy" id="1285928"/>
    <lineage>
        <taxon>Bacteria</taxon>
        <taxon>Pseudomonadati</taxon>
        <taxon>Bacteroidota</taxon>
        <taxon>Chitinophagia</taxon>
        <taxon>Chitinophagales</taxon>
        <taxon>Chitinophagaceae</taxon>
        <taxon>Niabella</taxon>
    </lineage>
</organism>
<dbReference type="Gene3D" id="2.60.120.10">
    <property type="entry name" value="Jelly Rolls"/>
    <property type="match status" value="1"/>
</dbReference>
<keyword evidence="2" id="KW-0808">Transferase</keyword>
<dbReference type="Pfam" id="PF00027">
    <property type="entry name" value="cNMP_binding"/>
    <property type="match status" value="1"/>
</dbReference>
<keyword evidence="3" id="KW-1185">Reference proteome</keyword>
<dbReference type="GO" id="GO:0016301">
    <property type="term" value="F:kinase activity"/>
    <property type="evidence" value="ECO:0007669"/>
    <property type="project" value="UniProtKB-KW"/>
</dbReference>
<evidence type="ECO:0000313" key="2">
    <source>
        <dbReference type="EMBL" id="SDC32594.1"/>
    </source>
</evidence>
<dbReference type="EMBL" id="FMZO01000002">
    <property type="protein sequence ID" value="SDC32594.1"/>
    <property type="molecule type" value="Genomic_DNA"/>
</dbReference>
<evidence type="ECO:0000313" key="3">
    <source>
        <dbReference type="Proteomes" id="UP000198757"/>
    </source>
</evidence>
<dbReference type="RefSeq" id="WP_176954306.1">
    <property type="nucleotide sequence ID" value="NZ_FMZO01000002.1"/>
</dbReference>
<dbReference type="InterPro" id="IPR018490">
    <property type="entry name" value="cNMP-bd_dom_sf"/>
</dbReference>
<evidence type="ECO:0000259" key="1">
    <source>
        <dbReference type="PROSITE" id="PS50042"/>
    </source>
</evidence>
<keyword evidence="2" id="KW-0418">Kinase</keyword>